<feature type="coiled-coil region" evidence="1">
    <location>
        <begin position="295"/>
        <end position="371"/>
    </location>
</feature>
<feature type="compositionally biased region" description="Basic and acidic residues" evidence="2">
    <location>
        <begin position="703"/>
        <end position="715"/>
    </location>
</feature>
<dbReference type="GeneID" id="111126173"/>
<dbReference type="OrthoDB" id="299638at2759"/>
<feature type="coiled-coil region" evidence="1">
    <location>
        <begin position="587"/>
        <end position="684"/>
    </location>
</feature>
<feature type="region of interest" description="Disordered" evidence="2">
    <location>
        <begin position="14"/>
        <end position="48"/>
    </location>
</feature>
<feature type="region of interest" description="Disordered" evidence="2">
    <location>
        <begin position="749"/>
        <end position="775"/>
    </location>
</feature>
<protein>
    <submittedName>
        <fullName evidence="4">Progesterone-induced-blocking factor 1-like</fullName>
    </submittedName>
</protein>
<dbReference type="InterPro" id="IPR026205">
    <property type="entry name" value="PIBF1"/>
</dbReference>
<keyword evidence="1" id="KW-0175">Coiled coil</keyword>
<dbReference type="PANTHER" id="PTHR18950:SF0">
    <property type="entry name" value="PROGESTERONE IMMUNOMODULATORY BINDING FACTOR 1"/>
    <property type="match status" value="1"/>
</dbReference>
<dbReference type="Proteomes" id="UP000694844">
    <property type="component" value="Chromosome 3"/>
</dbReference>
<dbReference type="GO" id="GO:0005815">
    <property type="term" value="C:microtubule organizing center"/>
    <property type="evidence" value="ECO:0007669"/>
    <property type="project" value="TreeGrafter"/>
</dbReference>
<evidence type="ECO:0000313" key="4">
    <source>
        <dbReference type="RefSeq" id="XP_022326333.1"/>
    </source>
</evidence>
<name>A0A8B8DEF5_CRAVI</name>
<evidence type="ECO:0000313" key="3">
    <source>
        <dbReference type="Proteomes" id="UP000694844"/>
    </source>
</evidence>
<feature type="coiled-coil region" evidence="1">
    <location>
        <begin position="477"/>
        <end position="553"/>
    </location>
</feature>
<dbReference type="KEGG" id="cvn:111126173"/>
<gene>
    <name evidence="4" type="primary">LOC111126173</name>
</gene>
<proteinExistence type="predicted"/>
<sequence>MAAIDLSKTFDEMESDELSLETSVPTDLTLSPDRENGHADDRRDRKSKVTRQLIERKQLMHDMQLLRIELSQKNLTLENMKAESLNRVEELEERLNDALHQKQILAARLESQLSIQEQDSKRRQELIKAELEDVRQRQKHLESTNERLEEKAGNVRRTLRDLDITEDKYYELRGQSEEDISLRDYVAMKLFEAIRPLQTEVDQMRLRNKTLEDQSKSFSKEVLELQEKLDSERQEHGELRIKYQKMIIDFSDTKSQVKHDNFKVENYDRVKVERDGLEHDRLDIQRQLSVLEGAHQTLTNERDDLHSELSAAKQSLSLLKQDKDYLSKQVSDLTNRCTYAEEKVQQSAHELEDAKRAREEMYEKYVSSRDQYKTEYENKLREELEQIRLKTNGEIDRLRTSTKEMYERENRNLREARDMAISEKDRAVATERETSTKYEQLLTEFRQVQMHGDSKTAGLQNEMKLKSFELERLQMVHEDTLRNLSQAKLDIEKLEKKSEVLTKEYYTLQAGMDKKVAELEAQMSEKNAKIQMYERVEKELDEVVLQAAHVEDEQEAEKVLFSYGYGANVPTTSKRRLQQSVHLARRVLALEKINTQLRQDLEREKSKIKQLAEELKNSNTILDQAQQPYNYLIDSVRQRDAQINKQKEHITNLEADVQQLEKERDDLVRTKNNMSLDLERLLNQKEEMSVMKQVVMNLSNRQYGEKKTKSRDLARPKSPPTHKTFGSFEPHDEPEIVKPGFITVTNDKSHWSKKLKQKNTEQSTKFSKVYATAKS</sequence>
<reference evidence="4" key="1">
    <citation type="submission" date="2025-08" db="UniProtKB">
        <authorList>
            <consortium name="RefSeq"/>
        </authorList>
    </citation>
    <scope>IDENTIFICATION</scope>
    <source>
        <tissue evidence="4">Whole sample</tissue>
    </source>
</reference>
<feature type="coiled-coil region" evidence="1">
    <location>
        <begin position="63"/>
        <end position="165"/>
    </location>
</feature>
<accession>A0A8B8DEF5</accession>
<dbReference type="AlphaFoldDB" id="A0A8B8DEF5"/>
<evidence type="ECO:0000256" key="1">
    <source>
        <dbReference type="SAM" id="Coils"/>
    </source>
</evidence>
<feature type="coiled-coil region" evidence="1">
    <location>
        <begin position="194"/>
        <end position="242"/>
    </location>
</feature>
<feature type="compositionally biased region" description="Polar residues" evidence="2">
    <location>
        <begin position="20"/>
        <end position="29"/>
    </location>
</feature>
<feature type="compositionally biased region" description="Basic and acidic residues" evidence="2">
    <location>
        <begin position="32"/>
        <end position="44"/>
    </location>
</feature>
<organism evidence="3 4">
    <name type="scientific">Crassostrea virginica</name>
    <name type="common">Eastern oyster</name>
    <dbReference type="NCBI Taxonomy" id="6565"/>
    <lineage>
        <taxon>Eukaryota</taxon>
        <taxon>Metazoa</taxon>
        <taxon>Spiralia</taxon>
        <taxon>Lophotrochozoa</taxon>
        <taxon>Mollusca</taxon>
        <taxon>Bivalvia</taxon>
        <taxon>Autobranchia</taxon>
        <taxon>Pteriomorphia</taxon>
        <taxon>Ostreida</taxon>
        <taxon>Ostreoidea</taxon>
        <taxon>Ostreidae</taxon>
        <taxon>Crassostrea</taxon>
    </lineage>
</organism>
<feature type="region of interest" description="Disordered" evidence="2">
    <location>
        <begin position="702"/>
        <end position="736"/>
    </location>
</feature>
<dbReference type="GO" id="GO:0060271">
    <property type="term" value="P:cilium assembly"/>
    <property type="evidence" value="ECO:0007669"/>
    <property type="project" value="TreeGrafter"/>
</dbReference>
<evidence type="ECO:0000256" key="2">
    <source>
        <dbReference type="SAM" id="MobiDB-lite"/>
    </source>
</evidence>
<keyword evidence="3" id="KW-1185">Reference proteome</keyword>
<dbReference type="PANTHER" id="PTHR18950">
    <property type="entry name" value="PROGESTERONE-INDUCED BLOCKING FACTOR 1"/>
    <property type="match status" value="1"/>
</dbReference>
<dbReference type="RefSeq" id="XP_022326333.1">
    <property type="nucleotide sequence ID" value="XM_022470625.1"/>
</dbReference>